<dbReference type="AlphaFoldDB" id="A0A382IY36"/>
<protein>
    <submittedName>
        <fullName evidence="2">Uncharacterized protein</fullName>
    </submittedName>
</protein>
<dbReference type="EMBL" id="UINC01069797">
    <property type="protein sequence ID" value="SVC03451.1"/>
    <property type="molecule type" value="Genomic_DNA"/>
</dbReference>
<name>A0A382IY36_9ZZZZ</name>
<reference evidence="2" key="1">
    <citation type="submission" date="2018-05" db="EMBL/GenBank/DDBJ databases">
        <authorList>
            <person name="Lanie J.A."/>
            <person name="Ng W.-L."/>
            <person name="Kazmierczak K.M."/>
            <person name="Andrzejewski T.M."/>
            <person name="Davidsen T.M."/>
            <person name="Wayne K.J."/>
            <person name="Tettelin H."/>
            <person name="Glass J.I."/>
            <person name="Rusch D."/>
            <person name="Podicherti R."/>
            <person name="Tsui H.-C.T."/>
            <person name="Winkler M.E."/>
        </authorList>
    </citation>
    <scope>NUCLEOTIDE SEQUENCE</scope>
</reference>
<sequence length="140" mass="16787">MKYEQDCKRSGHYWKTTSYLKRTLKNLQTIYRMKQKKENQRRGRRNRQRGAELQRQAVRIAKDHNLTAFNRDRGGAQHEKGDIEIEDKFYGCKRRKVIAKWLKPEKDESGVVIREDRGEPYIVVPYEQYCLLLALIKDTI</sequence>
<evidence type="ECO:0000313" key="2">
    <source>
        <dbReference type="EMBL" id="SVC03451.1"/>
    </source>
</evidence>
<accession>A0A382IY36</accession>
<proteinExistence type="predicted"/>
<feature type="region of interest" description="Disordered" evidence="1">
    <location>
        <begin position="33"/>
        <end position="52"/>
    </location>
</feature>
<gene>
    <name evidence="2" type="ORF">METZ01_LOCUS256305</name>
</gene>
<organism evidence="2">
    <name type="scientific">marine metagenome</name>
    <dbReference type="NCBI Taxonomy" id="408172"/>
    <lineage>
        <taxon>unclassified sequences</taxon>
        <taxon>metagenomes</taxon>
        <taxon>ecological metagenomes</taxon>
    </lineage>
</organism>
<evidence type="ECO:0000256" key="1">
    <source>
        <dbReference type="SAM" id="MobiDB-lite"/>
    </source>
</evidence>